<evidence type="ECO:0000259" key="6">
    <source>
        <dbReference type="PROSITE" id="PS50937"/>
    </source>
</evidence>
<dbReference type="InterPro" id="IPR012925">
    <property type="entry name" value="TipAS_dom"/>
</dbReference>
<dbReference type="GO" id="GO:0003677">
    <property type="term" value="F:DNA binding"/>
    <property type="evidence" value="ECO:0007669"/>
    <property type="project" value="UniProtKB-KW"/>
</dbReference>
<proteinExistence type="predicted"/>
<comment type="caution">
    <text evidence="7">The sequence shown here is derived from an EMBL/GenBank/DDBJ whole genome shotgun (WGS) entry which is preliminary data.</text>
</comment>
<evidence type="ECO:0000256" key="1">
    <source>
        <dbReference type="ARBA" id="ARBA00023015"/>
    </source>
</evidence>
<organism evidence="7 8">
    <name type="scientific">Salimicrobium album</name>
    <dbReference type="NCBI Taxonomy" id="50717"/>
    <lineage>
        <taxon>Bacteria</taxon>
        <taxon>Bacillati</taxon>
        <taxon>Bacillota</taxon>
        <taxon>Bacilli</taxon>
        <taxon>Bacillales</taxon>
        <taxon>Bacillaceae</taxon>
        <taxon>Salimicrobium</taxon>
    </lineage>
</organism>
<evidence type="ECO:0000256" key="3">
    <source>
        <dbReference type="ARBA" id="ARBA00023159"/>
    </source>
</evidence>
<keyword evidence="4" id="KW-0804">Transcription</keyword>
<dbReference type="Pfam" id="PF07739">
    <property type="entry name" value="TipAS"/>
    <property type="match status" value="1"/>
</dbReference>
<dbReference type="PROSITE" id="PS50937">
    <property type="entry name" value="HTH_MERR_2"/>
    <property type="match status" value="1"/>
</dbReference>
<sequence>MKVKEMAELSGVSVRTLHHYNDIGLLVPEEVTEAGYRIYSDKNLEVLQQILFFKELGLPLEKIKEIMHNPSFDRREALLMQRDTLYSKRERLDEVIRTIEKTIQELKGEIQMSNREKFTGFDFGHNPYEEEARERWGDQVVDESEEKVKKMTGYDQEKFNEIFRELALIRGVSPESEIAQEKIDIWYHYLNEVGNYSPHAFEGLGHMYVNDERFTENIDQFGEGLAEFMYNAMSVYAERKKN</sequence>
<keyword evidence="5" id="KW-0175">Coiled coil</keyword>
<dbReference type="SUPFAM" id="SSF89082">
    <property type="entry name" value="Antibiotic binding domain of TipA-like multidrug resistance regulators"/>
    <property type="match status" value="1"/>
</dbReference>
<evidence type="ECO:0000313" key="7">
    <source>
        <dbReference type="EMBL" id="SDY00917.1"/>
    </source>
</evidence>
<dbReference type="PANTHER" id="PTHR30204">
    <property type="entry name" value="REDOX-CYCLING DRUG-SENSING TRANSCRIPTIONAL ACTIVATOR SOXR"/>
    <property type="match status" value="1"/>
</dbReference>
<dbReference type="Gene3D" id="1.10.1660.10">
    <property type="match status" value="1"/>
</dbReference>
<dbReference type="CDD" id="cd01106">
    <property type="entry name" value="HTH_TipAL-Mta"/>
    <property type="match status" value="1"/>
</dbReference>
<dbReference type="InterPro" id="IPR047057">
    <property type="entry name" value="MerR_fam"/>
</dbReference>
<name>A0A1H3GCX4_9BACI</name>
<dbReference type="InterPro" id="IPR000551">
    <property type="entry name" value="MerR-type_HTH_dom"/>
</dbReference>
<protein>
    <submittedName>
        <fullName evidence="7">DNA-binding transcriptional regulator, MerR family</fullName>
    </submittedName>
</protein>
<accession>A0A1H3GCX4</accession>
<dbReference type="InterPro" id="IPR009061">
    <property type="entry name" value="DNA-bd_dom_put_sf"/>
</dbReference>
<keyword evidence="2 7" id="KW-0238">DNA-binding</keyword>
<dbReference type="InterPro" id="IPR036244">
    <property type="entry name" value="TipA-like_antibiotic-bd"/>
</dbReference>
<dbReference type="Pfam" id="PF13411">
    <property type="entry name" value="MerR_1"/>
    <property type="match status" value="1"/>
</dbReference>
<keyword evidence="8" id="KW-1185">Reference proteome</keyword>
<evidence type="ECO:0000256" key="2">
    <source>
        <dbReference type="ARBA" id="ARBA00023125"/>
    </source>
</evidence>
<keyword evidence="3" id="KW-0010">Activator</keyword>
<dbReference type="SMART" id="SM00422">
    <property type="entry name" value="HTH_MERR"/>
    <property type="match status" value="1"/>
</dbReference>
<evidence type="ECO:0000313" key="8">
    <source>
        <dbReference type="Proteomes" id="UP000198647"/>
    </source>
</evidence>
<dbReference type="Proteomes" id="UP000198647">
    <property type="component" value="Unassembled WGS sequence"/>
</dbReference>
<evidence type="ECO:0000256" key="5">
    <source>
        <dbReference type="SAM" id="Coils"/>
    </source>
</evidence>
<dbReference type="PANTHER" id="PTHR30204:SF90">
    <property type="entry name" value="HTH-TYPE TRANSCRIPTIONAL ACTIVATOR MTA"/>
    <property type="match status" value="1"/>
</dbReference>
<dbReference type="Gene3D" id="1.10.490.50">
    <property type="entry name" value="Antibiotic binding domain of TipA-like multidrug resistance regulators"/>
    <property type="match status" value="1"/>
</dbReference>
<feature type="coiled-coil region" evidence="5">
    <location>
        <begin position="89"/>
        <end position="116"/>
    </location>
</feature>
<feature type="domain" description="HTH merR-type" evidence="6">
    <location>
        <begin position="1"/>
        <end position="69"/>
    </location>
</feature>
<gene>
    <name evidence="7" type="ORF">SAMN04488081_1882</name>
</gene>
<dbReference type="EMBL" id="FNOS01000004">
    <property type="protein sequence ID" value="SDY00917.1"/>
    <property type="molecule type" value="Genomic_DNA"/>
</dbReference>
<reference evidence="7 8" key="1">
    <citation type="submission" date="2016-10" db="EMBL/GenBank/DDBJ databases">
        <authorList>
            <person name="Varghese N."/>
            <person name="Submissions S."/>
        </authorList>
    </citation>
    <scope>NUCLEOTIDE SEQUENCE [LARGE SCALE GENOMIC DNA]</scope>
    <source>
        <strain evidence="7 8">DSM 20748</strain>
    </source>
</reference>
<keyword evidence="1" id="KW-0805">Transcription regulation</keyword>
<evidence type="ECO:0000256" key="4">
    <source>
        <dbReference type="ARBA" id="ARBA00023163"/>
    </source>
</evidence>
<dbReference type="SUPFAM" id="SSF46955">
    <property type="entry name" value="Putative DNA-binding domain"/>
    <property type="match status" value="1"/>
</dbReference>